<accession>A0A0M8KAD3</accession>
<evidence type="ECO:0000313" key="2">
    <source>
        <dbReference type="Proteomes" id="UP000037784"/>
    </source>
</evidence>
<keyword evidence="2" id="KW-1185">Reference proteome</keyword>
<dbReference type="STRING" id="872965.SE16_07170"/>
<dbReference type="AlphaFoldDB" id="A0A0M8KAD3"/>
<evidence type="ECO:0000313" key="1">
    <source>
        <dbReference type="EMBL" id="GAP64161.1"/>
    </source>
</evidence>
<dbReference type="EMBL" id="BBZA01000227">
    <property type="protein sequence ID" value="GAP64161.1"/>
    <property type="molecule type" value="Genomic_DNA"/>
</dbReference>
<dbReference type="SUPFAM" id="SSF51445">
    <property type="entry name" value="(Trans)glycosidases"/>
    <property type="match status" value="1"/>
</dbReference>
<dbReference type="InParanoid" id="A0A0M8KAD3"/>
<dbReference type="Gene3D" id="3.20.20.80">
    <property type="entry name" value="Glycosidases"/>
    <property type="match status" value="1"/>
</dbReference>
<name>A0A0M8KAD3_9CHLR</name>
<sequence>MQSVPHINARGGRKTVERTTTPLRVCTYWPTRQGPFFWEQADLGEIGDELAHFADLGGDLVRLLLPWETFQPSAERINTQALDTLGRLLDLAHEEHVRVLPVLFTGVLFGQRFLPRWALQLDPTARPFARTLSEGREQPHALVKNIYEARPLLDAQRRLITEVVGYFGEHPAIYAWDLSGNGLPAYVPPRTPEALVEWAALLRETAREAEEGRHPVWLTLPDAAASLPFLPWAWDLTREGLHVLVETYPHIYPFAADAPADFVRFTAHLWRATADAAPGVLVGVATAPNQEREHLLVLPAEDDATPPTTIRLPHESVQAHIWQTLFETLGQSDAPLLGNATFADVPPVLWETPPFDKAIRPRFMGLLADNGREKEAARLWRETRLAAEPTPLRPLDVDLEALRAEPHATLARWFRQFREGEI</sequence>
<proteinExistence type="predicted"/>
<dbReference type="InterPro" id="IPR017853">
    <property type="entry name" value="GH"/>
</dbReference>
<comment type="caution">
    <text evidence="1">The sequence shown here is derived from an EMBL/GenBank/DDBJ whole genome shotgun (WGS) entry which is preliminary data.</text>
</comment>
<organism evidence="1 2">
    <name type="scientific">Ardenticatena maritima</name>
    <dbReference type="NCBI Taxonomy" id="872965"/>
    <lineage>
        <taxon>Bacteria</taxon>
        <taxon>Bacillati</taxon>
        <taxon>Chloroflexota</taxon>
        <taxon>Ardenticatenia</taxon>
        <taxon>Ardenticatenales</taxon>
        <taxon>Ardenticatenaceae</taxon>
        <taxon>Ardenticatena</taxon>
    </lineage>
</organism>
<dbReference type="Proteomes" id="UP000037784">
    <property type="component" value="Unassembled WGS sequence"/>
</dbReference>
<reference evidence="2" key="2">
    <citation type="submission" date="2015-08" db="EMBL/GenBank/DDBJ databases">
        <title>Draft Genome Sequence of a Heterotrophic Facultative Anaerobic Bacterium Ardenticatena maritima Strain 110S.</title>
        <authorList>
            <person name="Kawaichi S."/>
            <person name="Yoshida T."/>
            <person name="Sako Y."/>
            <person name="Nakamura R."/>
        </authorList>
    </citation>
    <scope>NUCLEOTIDE SEQUENCE [LARGE SCALE GENOMIC DNA]</scope>
    <source>
        <strain evidence="2">110S</strain>
    </source>
</reference>
<gene>
    <name evidence="1" type="ORF">ARMA_2584</name>
</gene>
<reference evidence="1 2" key="1">
    <citation type="journal article" date="2015" name="Genome Announc.">
        <title>Draft Genome Sequence of a Heterotrophic Facultative Anaerobic Thermophilic Bacterium, Ardenticatena maritima Strain 110ST.</title>
        <authorList>
            <person name="Kawaichi S."/>
            <person name="Yoshida T."/>
            <person name="Sako Y."/>
            <person name="Nakamura R."/>
        </authorList>
    </citation>
    <scope>NUCLEOTIDE SEQUENCE [LARGE SCALE GENOMIC DNA]</scope>
    <source>
        <strain evidence="1 2">110S</strain>
    </source>
</reference>
<protein>
    <recommendedName>
        <fullName evidence="3">Glycoside hydrolase family 5 domain-containing protein</fullName>
    </recommendedName>
</protein>
<evidence type="ECO:0008006" key="3">
    <source>
        <dbReference type="Google" id="ProtNLM"/>
    </source>
</evidence>